<dbReference type="InterPro" id="IPR013766">
    <property type="entry name" value="Thioredoxin_domain"/>
</dbReference>
<gene>
    <name evidence="3" type="ORF">E4L96_22960</name>
</gene>
<dbReference type="GO" id="GO:0016491">
    <property type="term" value="F:oxidoreductase activity"/>
    <property type="evidence" value="ECO:0007669"/>
    <property type="project" value="InterPro"/>
</dbReference>
<evidence type="ECO:0000313" key="4">
    <source>
        <dbReference type="Proteomes" id="UP000298438"/>
    </source>
</evidence>
<sequence>MDRLRSYAARAAGSAVVCAAGITAALAGGTVRAATPGQPAPAFSLAGRDGTVDLARLRGQFVYVDFWASWCGPCKRSFPWMNGLQQRYGRSGLQIVAVNVDTARADAERFLVATPASFTVAFDPAGATPRSYAIKGMPSSVLVDPSGNVVFQHAGFNEGAAQELEQKIARAMAASAATAKGGTP</sequence>
<feature type="domain" description="Thioredoxin" evidence="2">
    <location>
        <begin position="34"/>
        <end position="173"/>
    </location>
</feature>
<dbReference type="OrthoDB" id="9811352at2"/>
<protein>
    <submittedName>
        <fullName evidence="3">TlpA family protein disulfide reductase</fullName>
    </submittedName>
</protein>
<keyword evidence="4" id="KW-1185">Reference proteome</keyword>
<evidence type="ECO:0000259" key="2">
    <source>
        <dbReference type="PROSITE" id="PS51352"/>
    </source>
</evidence>
<feature type="signal peptide" evidence="1">
    <location>
        <begin position="1"/>
        <end position="33"/>
    </location>
</feature>
<dbReference type="RefSeq" id="WP_135209547.1">
    <property type="nucleotide sequence ID" value="NZ_SPVF01000274.1"/>
</dbReference>
<evidence type="ECO:0000256" key="1">
    <source>
        <dbReference type="SAM" id="SignalP"/>
    </source>
</evidence>
<dbReference type="PROSITE" id="PS51352">
    <property type="entry name" value="THIOREDOXIN_2"/>
    <property type="match status" value="1"/>
</dbReference>
<dbReference type="Pfam" id="PF08534">
    <property type="entry name" value="Redoxin"/>
    <property type="match status" value="1"/>
</dbReference>
<evidence type="ECO:0000313" key="3">
    <source>
        <dbReference type="EMBL" id="TFW10716.1"/>
    </source>
</evidence>
<accession>A0A4Y9RSF0</accession>
<name>A0A4Y9RSF0_9BURK</name>
<dbReference type="SUPFAM" id="SSF52833">
    <property type="entry name" value="Thioredoxin-like"/>
    <property type="match status" value="1"/>
</dbReference>
<dbReference type="EMBL" id="SPVF01000274">
    <property type="protein sequence ID" value="TFW10716.1"/>
    <property type="molecule type" value="Genomic_DNA"/>
</dbReference>
<dbReference type="InterPro" id="IPR036249">
    <property type="entry name" value="Thioredoxin-like_sf"/>
</dbReference>
<dbReference type="Proteomes" id="UP000298438">
    <property type="component" value="Unassembled WGS sequence"/>
</dbReference>
<keyword evidence="1" id="KW-0732">Signal</keyword>
<dbReference type="PANTHER" id="PTHR42852">
    <property type="entry name" value="THIOL:DISULFIDE INTERCHANGE PROTEIN DSBE"/>
    <property type="match status" value="1"/>
</dbReference>
<dbReference type="Gene3D" id="3.40.30.10">
    <property type="entry name" value="Glutaredoxin"/>
    <property type="match status" value="1"/>
</dbReference>
<dbReference type="CDD" id="cd02966">
    <property type="entry name" value="TlpA_like_family"/>
    <property type="match status" value="1"/>
</dbReference>
<dbReference type="InterPro" id="IPR050553">
    <property type="entry name" value="Thioredoxin_ResA/DsbE_sf"/>
</dbReference>
<feature type="chain" id="PRO_5021339979" evidence="1">
    <location>
        <begin position="34"/>
        <end position="184"/>
    </location>
</feature>
<dbReference type="InterPro" id="IPR013740">
    <property type="entry name" value="Redoxin"/>
</dbReference>
<proteinExistence type="predicted"/>
<reference evidence="3 4" key="1">
    <citation type="submission" date="2019-03" db="EMBL/GenBank/DDBJ databases">
        <title>Draft Genome Sequence of Massilia arenosa sp. nov., a Novel Massilia Species Isolated from a Sandy-loam Maize Soil.</title>
        <authorList>
            <person name="Raths R."/>
            <person name="Peta V."/>
            <person name="Bucking H."/>
        </authorList>
    </citation>
    <scope>NUCLEOTIDE SEQUENCE [LARGE SCALE GENOMIC DNA]</scope>
    <source>
        <strain evidence="3 4">MC02</strain>
    </source>
</reference>
<comment type="caution">
    <text evidence="3">The sequence shown here is derived from an EMBL/GenBank/DDBJ whole genome shotgun (WGS) entry which is preliminary data.</text>
</comment>
<dbReference type="AlphaFoldDB" id="A0A4Y9RSF0"/>
<organism evidence="3 4">
    <name type="scientific">Zemynaea arenosa</name>
    <dbReference type="NCBI Taxonomy" id="2561931"/>
    <lineage>
        <taxon>Bacteria</taxon>
        <taxon>Pseudomonadati</taxon>
        <taxon>Pseudomonadota</taxon>
        <taxon>Betaproteobacteria</taxon>
        <taxon>Burkholderiales</taxon>
        <taxon>Oxalobacteraceae</taxon>
        <taxon>Telluria group</taxon>
        <taxon>Zemynaea</taxon>
    </lineage>
</organism>
<dbReference type="PANTHER" id="PTHR42852:SF18">
    <property type="entry name" value="CHROMOSOME UNDETERMINED SCAFFOLD_47, WHOLE GENOME SHOTGUN SEQUENCE"/>
    <property type="match status" value="1"/>
</dbReference>